<dbReference type="NCBIfam" id="TIGR01550">
    <property type="entry name" value="DOC_P1"/>
    <property type="match status" value="1"/>
</dbReference>
<evidence type="ECO:0000313" key="2">
    <source>
        <dbReference type="EMBL" id="SEP18551.1"/>
    </source>
</evidence>
<reference evidence="3" key="1">
    <citation type="submission" date="2016-10" db="EMBL/GenBank/DDBJ databases">
        <authorList>
            <person name="Varghese N."/>
            <person name="Submissions S."/>
        </authorList>
    </citation>
    <scope>NUCLEOTIDE SEQUENCE [LARGE SCALE GENOMIC DNA]</scope>
    <source>
        <strain evidence="3">CGMCC 1.10121</strain>
    </source>
</reference>
<gene>
    <name evidence="2" type="ORF">SAMN04487948_11951</name>
</gene>
<evidence type="ECO:0000313" key="3">
    <source>
        <dbReference type="Proteomes" id="UP000199126"/>
    </source>
</evidence>
<dbReference type="Proteomes" id="UP000199126">
    <property type="component" value="Unassembled WGS sequence"/>
</dbReference>
<dbReference type="OrthoDB" id="123270at2157"/>
<dbReference type="PROSITE" id="PS51459">
    <property type="entry name" value="FIDO"/>
    <property type="match status" value="1"/>
</dbReference>
<proteinExistence type="predicted"/>
<dbReference type="PANTHER" id="PTHR39426">
    <property type="entry name" value="HOMOLOGY TO DEATH-ON-CURING PROTEIN OF PHAGE P1"/>
    <property type="match status" value="1"/>
</dbReference>
<evidence type="ECO:0000259" key="1">
    <source>
        <dbReference type="PROSITE" id="PS51459"/>
    </source>
</evidence>
<sequence>MSDELVYPTVELILEIHEQIVEEGDNTEPGVRSKKPITSAVHYISEGYFGESPETIHHKAVHLMRFLVADHPFVDGNKRTALDTVATFYMLNGYTFNYGNEVRALLKRFATDAESIDIETAVVYFRACSRRNR</sequence>
<dbReference type="InterPro" id="IPR036597">
    <property type="entry name" value="Fido-like_dom_sf"/>
</dbReference>
<dbReference type="Gene3D" id="1.20.120.1870">
    <property type="entry name" value="Fic/DOC protein, Fido domain"/>
    <property type="match status" value="1"/>
</dbReference>
<feature type="domain" description="Fido" evidence="1">
    <location>
        <begin position="8"/>
        <end position="127"/>
    </location>
</feature>
<dbReference type="RefSeq" id="WP_089827318.1">
    <property type="nucleotide sequence ID" value="NZ_FODV01000019.1"/>
</dbReference>
<dbReference type="InterPro" id="IPR053737">
    <property type="entry name" value="Type_II_TA_Toxin"/>
</dbReference>
<dbReference type="InterPro" id="IPR003812">
    <property type="entry name" value="Fido"/>
</dbReference>
<accession>A0A1H8VT33</accession>
<dbReference type="AlphaFoldDB" id="A0A1H8VT33"/>
<keyword evidence="3" id="KW-1185">Reference proteome</keyword>
<dbReference type="InterPro" id="IPR006440">
    <property type="entry name" value="Doc"/>
</dbReference>
<name>A0A1H8VT33_9EURY</name>
<dbReference type="PANTHER" id="PTHR39426:SF1">
    <property type="entry name" value="HOMOLOGY TO DEATH-ON-CURING PROTEIN OF PHAGE P1"/>
    <property type="match status" value="1"/>
</dbReference>
<protein>
    <submittedName>
        <fullName evidence="2">Death on curing protein</fullName>
    </submittedName>
</protein>
<dbReference type="GO" id="GO:0016301">
    <property type="term" value="F:kinase activity"/>
    <property type="evidence" value="ECO:0007669"/>
    <property type="project" value="InterPro"/>
</dbReference>
<dbReference type="EMBL" id="FODV01000019">
    <property type="protein sequence ID" value="SEP18551.1"/>
    <property type="molecule type" value="Genomic_DNA"/>
</dbReference>
<dbReference type="SUPFAM" id="SSF140931">
    <property type="entry name" value="Fic-like"/>
    <property type="match status" value="1"/>
</dbReference>
<organism evidence="2 3">
    <name type="scientific">Halogranum amylolyticum</name>
    <dbReference type="NCBI Taxonomy" id="660520"/>
    <lineage>
        <taxon>Archaea</taxon>
        <taxon>Methanobacteriati</taxon>
        <taxon>Methanobacteriota</taxon>
        <taxon>Stenosarchaea group</taxon>
        <taxon>Halobacteria</taxon>
        <taxon>Halobacteriales</taxon>
        <taxon>Haloferacaceae</taxon>
    </lineage>
</organism>
<dbReference type="Pfam" id="PF02661">
    <property type="entry name" value="Fic"/>
    <property type="match status" value="1"/>
</dbReference>